<evidence type="ECO:0000313" key="2">
    <source>
        <dbReference type="Proteomes" id="UP000790347"/>
    </source>
</evidence>
<proteinExistence type="predicted"/>
<name>A0A922HIM4_DERFA</name>
<dbReference type="AlphaFoldDB" id="A0A922HIM4"/>
<comment type="caution">
    <text evidence="1">The sequence shown here is derived from an EMBL/GenBank/DDBJ whole genome shotgun (WGS) entry which is preliminary data.</text>
</comment>
<sequence length="88" mass="9149">MNIPAPYASPSTLIDVRIRNQSTAIIIEISLVGNPNAVNTSNMVTRPADGTDAAPIDAAVEVSDTIIIWPILNSTAFICAINIAATAS</sequence>
<reference evidence="1" key="2">
    <citation type="journal article" date="2022" name="Res Sq">
        <title>Comparative Genomics Reveals Insights into the Divergent Evolution of Astigmatic Mites and Household Pest Adaptations.</title>
        <authorList>
            <person name="Xiong Q."/>
            <person name="Wan A.T.-Y."/>
            <person name="Liu X.-Y."/>
            <person name="Fung C.S.-H."/>
            <person name="Xiao X."/>
            <person name="Malainual N."/>
            <person name="Hou J."/>
            <person name="Wang L."/>
            <person name="Wang M."/>
            <person name="Yang K."/>
            <person name="Cui Y."/>
            <person name="Leung E."/>
            <person name="Nong W."/>
            <person name="Shin S.-K."/>
            <person name="Au S."/>
            <person name="Jeong K.Y."/>
            <person name="Chew F.T."/>
            <person name="Hui J."/>
            <person name="Leung T.F."/>
            <person name="Tungtrongchitr A."/>
            <person name="Zhong N."/>
            <person name="Liu Z."/>
            <person name="Tsui S."/>
        </authorList>
    </citation>
    <scope>NUCLEOTIDE SEQUENCE</scope>
    <source>
        <strain evidence="1">Derf</strain>
        <tissue evidence="1">Whole organism</tissue>
    </source>
</reference>
<accession>A0A922HIM4</accession>
<dbReference type="EMBL" id="ASGP02000008">
    <property type="protein sequence ID" value="KAH9493734.1"/>
    <property type="molecule type" value="Genomic_DNA"/>
</dbReference>
<protein>
    <submittedName>
        <fullName evidence="1">Uncharacterized protein</fullName>
    </submittedName>
</protein>
<keyword evidence="2" id="KW-1185">Reference proteome</keyword>
<reference evidence="1" key="1">
    <citation type="submission" date="2013-05" db="EMBL/GenBank/DDBJ databases">
        <authorList>
            <person name="Yim A.K.Y."/>
            <person name="Chan T.F."/>
            <person name="Ji K.M."/>
            <person name="Liu X.Y."/>
            <person name="Zhou J.W."/>
            <person name="Li R.Q."/>
            <person name="Yang K.Y."/>
            <person name="Li J."/>
            <person name="Li M."/>
            <person name="Law P.T.W."/>
            <person name="Wu Y.L."/>
            <person name="Cai Z.L."/>
            <person name="Qin H."/>
            <person name="Bao Y."/>
            <person name="Leung R.K.K."/>
            <person name="Ng P.K.S."/>
            <person name="Zou J."/>
            <person name="Zhong X.J."/>
            <person name="Ran P.X."/>
            <person name="Zhong N.S."/>
            <person name="Liu Z.G."/>
            <person name="Tsui S.K.W."/>
        </authorList>
    </citation>
    <scope>NUCLEOTIDE SEQUENCE</scope>
    <source>
        <strain evidence="1">Derf</strain>
        <tissue evidence="1">Whole organism</tissue>
    </source>
</reference>
<organism evidence="1 2">
    <name type="scientific">Dermatophagoides farinae</name>
    <name type="common">American house dust mite</name>
    <dbReference type="NCBI Taxonomy" id="6954"/>
    <lineage>
        <taxon>Eukaryota</taxon>
        <taxon>Metazoa</taxon>
        <taxon>Ecdysozoa</taxon>
        <taxon>Arthropoda</taxon>
        <taxon>Chelicerata</taxon>
        <taxon>Arachnida</taxon>
        <taxon>Acari</taxon>
        <taxon>Acariformes</taxon>
        <taxon>Sarcoptiformes</taxon>
        <taxon>Astigmata</taxon>
        <taxon>Psoroptidia</taxon>
        <taxon>Analgoidea</taxon>
        <taxon>Pyroglyphidae</taxon>
        <taxon>Dermatophagoidinae</taxon>
        <taxon>Dermatophagoides</taxon>
    </lineage>
</organism>
<evidence type="ECO:0000313" key="1">
    <source>
        <dbReference type="EMBL" id="KAH9493734.1"/>
    </source>
</evidence>
<gene>
    <name evidence="1" type="ORF">DERF_014470</name>
</gene>
<dbReference type="Proteomes" id="UP000790347">
    <property type="component" value="Unassembled WGS sequence"/>
</dbReference>